<dbReference type="AlphaFoldDB" id="E4X3W3"/>
<dbReference type="GO" id="GO:0005666">
    <property type="term" value="C:RNA polymerase III complex"/>
    <property type="evidence" value="ECO:0007669"/>
    <property type="project" value="TreeGrafter"/>
</dbReference>
<keyword evidence="3" id="KW-1185">Reference proteome</keyword>
<protein>
    <submittedName>
        <fullName evidence="2">Uncharacterized protein</fullName>
    </submittedName>
</protein>
<dbReference type="PANTHER" id="PTHR12069">
    <property type="entry name" value="DNA-DIRECTED RNA POLYMERASES III 80 KDA POLYPEPTIDE RNA POLYMERASE III SUBUNIT 5"/>
    <property type="match status" value="1"/>
</dbReference>
<dbReference type="EMBL" id="FN653024">
    <property type="protein sequence ID" value="CBY23751.1"/>
    <property type="molecule type" value="Genomic_DNA"/>
</dbReference>
<evidence type="ECO:0000313" key="3">
    <source>
        <dbReference type="Proteomes" id="UP000001307"/>
    </source>
</evidence>
<accession>E4X3W3</accession>
<feature type="region of interest" description="Disordered" evidence="1">
    <location>
        <begin position="379"/>
        <end position="407"/>
    </location>
</feature>
<dbReference type="PANTHER" id="PTHR12069:SF0">
    <property type="entry name" value="DNA-DIRECTED RNA POLYMERASE III SUBUNIT RPC5"/>
    <property type="match status" value="1"/>
</dbReference>
<dbReference type="GO" id="GO:0042797">
    <property type="term" value="P:tRNA transcription by RNA polymerase III"/>
    <property type="evidence" value="ECO:0007669"/>
    <property type="project" value="TreeGrafter"/>
</dbReference>
<name>E4X3W3_OIKDI</name>
<dbReference type="Pfam" id="PF04801">
    <property type="entry name" value="RPC5"/>
    <property type="match status" value="1"/>
</dbReference>
<proteinExistence type="predicted"/>
<evidence type="ECO:0000313" key="2">
    <source>
        <dbReference type="EMBL" id="CBY23751.1"/>
    </source>
</evidence>
<dbReference type="Proteomes" id="UP000001307">
    <property type="component" value="Unassembled WGS sequence"/>
</dbReference>
<dbReference type="InParanoid" id="E4X3W3"/>
<organism evidence="2">
    <name type="scientific">Oikopleura dioica</name>
    <name type="common">Tunicate</name>
    <dbReference type="NCBI Taxonomy" id="34765"/>
    <lineage>
        <taxon>Eukaryota</taxon>
        <taxon>Metazoa</taxon>
        <taxon>Chordata</taxon>
        <taxon>Tunicata</taxon>
        <taxon>Appendicularia</taxon>
        <taxon>Copelata</taxon>
        <taxon>Oikopleuridae</taxon>
        <taxon>Oikopleura</taxon>
    </lineage>
</organism>
<feature type="region of interest" description="Disordered" evidence="1">
    <location>
        <begin position="420"/>
        <end position="446"/>
    </location>
</feature>
<gene>
    <name evidence="2" type="ORF">GSOID_T00001073001</name>
</gene>
<reference evidence="2" key="1">
    <citation type="journal article" date="2010" name="Science">
        <title>Plasticity of animal genome architecture unmasked by rapid evolution of a pelagic tunicate.</title>
        <authorList>
            <person name="Denoeud F."/>
            <person name="Henriet S."/>
            <person name="Mungpakdee S."/>
            <person name="Aury J.M."/>
            <person name="Da Silva C."/>
            <person name="Brinkmann H."/>
            <person name="Mikhaleva J."/>
            <person name="Olsen L.C."/>
            <person name="Jubin C."/>
            <person name="Canestro C."/>
            <person name="Bouquet J.M."/>
            <person name="Danks G."/>
            <person name="Poulain J."/>
            <person name="Campsteijn C."/>
            <person name="Adamski M."/>
            <person name="Cross I."/>
            <person name="Yadetie F."/>
            <person name="Muffato M."/>
            <person name="Louis A."/>
            <person name="Butcher S."/>
            <person name="Tsagkogeorga G."/>
            <person name="Konrad A."/>
            <person name="Singh S."/>
            <person name="Jensen M.F."/>
            <person name="Cong E.H."/>
            <person name="Eikeseth-Otteraa H."/>
            <person name="Noel B."/>
            <person name="Anthouard V."/>
            <person name="Porcel B.M."/>
            <person name="Kachouri-Lafond R."/>
            <person name="Nishino A."/>
            <person name="Ugolini M."/>
            <person name="Chourrout P."/>
            <person name="Nishida H."/>
            <person name="Aasland R."/>
            <person name="Huzurbazar S."/>
            <person name="Westhof E."/>
            <person name="Delsuc F."/>
            <person name="Lehrach H."/>
            <person name="Reinhardt R."/>
            <person name="Weissenbach J."/>
            <person name="Roy S.W."/>
            <person name="Artiguenave F."/>
            <person name="Postlethwait J.H."/>
            <person name="Manak J.R."/>
            <person name="Thompson E.M."/>
            <person name="Jaillon O."/>
            <person name="Du Pasquier L."/>
            <person name="Boudinot P."/>
            <person name="Liberles D.A."/>
            <person name="Volff J.N."/>
            <person name="Philippe H."/>
            <person name="Lenhard B."/>
            <person name="Roest Crollius H."/>
            <person name="Wincker P."/>
            <person name="Chourrout D."/>
        </authorList>
    </citation>
    <scope>NUCLEOTIDE SEQUENCE [LARGE SCALE GENOMIC DNA]</scope>
</reference>
<sequence>MTIDRGSLKIPCVVRTNDELTLVQFTGRQKGHLVDHGNMRIKPETRVLEVTEQLTKTGPNIDEDRAEIMAETIDGPDDSSLKANADNQYFSSKKYDHIRLQGGETSVRGTYLAGVVRNGRLVLFPVKTTFQLRPSLSYMDRAVKMIDNKADESSDDEANATQKVRVRINRTETPSSQGPAKTFTSHMREVEEEPWKNLAVYPVETLAESYDPSEAQIKNQEYCAIEAYLENMSHQETNKNLEYERALRDKLMEYLWDGQAASYSHLQRKFADYSEDDLNANLSVLCWAVRGYFTLKGCIRYQRDLRMDMARDKVIAGLNELVAPNVPIPVTKRDAVAKLASLELVTGNWLLLEPEGDPVDNEVTQDLSNRLANRAEALRHRTLSKSPSRSPGRAPRGLRSPPMEARLHPSAVDVKLERREDNAHLVNGTAQPVIKKERRSGDATALQNDQNGQISWSILGTSLKTLLILKTTSRNFKFIPLEGSSAVFVPKTDPDQATSRLGSSSPGIFVPQETHAELDAKIATIVRFLGDREPPIMRKSDLMSALNLHSIDDLETRLSDGGALIAFPHCIAYCGREEDALILETMAKMVHAQGKFRKAAVFATVQQSELPIDIKGFDATLRRYCYSQGQFWYPKPK</sequence>
<dbReference type="InterPro" id="IPR006886">
    <property type="entry name" value="RNA_pol_III_Rpc5"/>
</dbReference>
<evidence type="ECO:0000256" key="1">
    <source>
        <dbReference type="SAM" id="MobiDB-lite"/>
    </source>
</evidence>
<dbReference type="OrthoDB" id="340681at2759"/>